<organism evidence="3 4">
    <name type="scientific">Spirosoma radiotolerans</name>
    <dbReference type="NCBI Taxonomy" id="1379870"/>
    <lineage>
        <taxon>Bacteria</taxon>
        <taxon>Pseudomonadati</taxon>
        <taxon>Bacteroidota</taxon>
        <taxon>Cytophagia</taxon>
        <taxon>Cytophagales</taxon>
        <taxon>Cytophagaceae</taxon>
        <taxon>Spirosoma</taxon>
    </lineage>
</organism>
<dbReference type="RefSeq" id="WP_046576861.1">
    <property type="nucleotide sequence ID" value="NZ_CP010429.1"/>
</dbReference>
<reference evidence="3 4" key="1">
    <citation type="journal article" date="2014" name="Curr. Microbiol.">
        <title>Spirosoma radiotolerans sp. nov., a gamma-radiation-resistant bacterium isolated from gamma ray-irradiated soil.</title>
        <authorList>
            <person name="Lee J.J."/>
            <person name="Srinivasan S."/>
            <person name="Lim S."/>
            <person name="Joe M."/>
            <person name="Im S."/>
            <person name="Bae S.I."/>
            <person name="Park K.R."/>
            <person name="Han J.H."/>
            <person name="Park S.H."/>
            <person name="Joo B.M."/>
            <person name="Park S.J."/>
            <person name="Kim M.K."/>
        </authorList>
    </citation>
    <scope>NUCLEOTIDE SEQUENCE [LARGE SCALE GENOMIC DNA]</scope>
    <source>
        <strain evidence="3 4">DG5A</strain>
    </source>
</reference>
<feature type="region of interest" description="Disordered" evidence="1">
    <location>
        <begin position="21"/>
        <end position="99"/>
    </location>
</feature>
<feature type="signal peptide" evidence="2">
    <location>
        <begin position="1"/>
        <end position="21"/>
    </location>
</feature>
<gene>
    <name evidence="3" type="ORF">SD10_22245</name>
</gene>
<evidence type="ECO:0000313" key="3">
    <source>
        <dbReference type="EMBL" id="AKD57206.1"/>
    </source>
</evidence>
<evidence type="ECO:0000256" key="1">
    <source>
        <dbReference type="SAM" id="MobiDB-lite"/>
    </source>
</evidence>
<evidence type="ECO:0000256" key="2">
    <source>
        <dbReference type="SAM" id="SignalP"/>
    </source>
</evidence>
<proteinExistence type="predicted"/>
<evidence type="ECO:0000313" key="4">
    <source>
        <dbReference type="Proteomes" id="UP000033054"/>
    </source>
</evidence>
<dbReference type="AlphaFoldDB" id="A0A0E3V9J7"/>
<feature type="compositionally biased region" description="Basic residues" evidence="1">
    <location>
        <begin position="88"/>
        <end position="99"/>
    </location>
</feature>
<dbReference type="STRING" id="1379870.SD10_22245"/>
<feature type="compositionally biased region" description="Polar residues" evidence="1">
    <location>
        <begin position="21"/>
        <end position="36"/>
    </location>
</feature>
<feature type="chain" id="PRO_5002414144" description="Lipoprotein" evidence="2">
    <location>
        <begin position="22"/>
        <end position="99"/>
    </location>
</feature>
<evidence type="ECO:0008006" key="5">
    <source>
        <dbReference type="Google" id="ProtNLM"/>
    </source>
</evidence>
<keyword evidence="2" id="KW-0732">Signal</keyword>
<accession>A0A0E3V9J7</accession>
<dbReference type="PATRIC" id="fig|1379870.5.peg.4818"/>
<dbReference type="HOGENOM" id="CLU_2318698_0_0_10"/>
<keyword evidence="4" id="KW-1185">Reference proteome</keyword>
<feature type="compositionally biased region" description="Low complexity" evidence="1">
    <location>
        <begin position="52"/>
        <end position="66"/>
    </location>
</feature>
<sequence length="99" mass="10332">MKRLMIMGILLVGVTAFSVEAQTTNSANRSKTTAKTGQHKSSRRSPDSNPVADSAAMMSATDDGASGQSGRPVVNPALPVTKSDSLKNKARSRKAKQGS</sequence>
<dbReference type="EMBL" id="CP010429">
    <property type="protein sequence ID" value="AKD57206.1"/>
    <property type="molecule type" value="Genomic_DNA"/>
</dbReference>
<name>A0A0E3V9J7_9BACT</name>
<protein>
    <recommendedName>
        <fullName evidence="5">Lipoprotein</fullName>
    </recommendedName>
</protein>
<dbReference type="KEGG" id="srd:SD10_22245"/>
<dbReference type="Proteomes" id="UP000033054">
    <property type="component" value="Chromosome"/>
</dbReference>